<evidence type="ECO:0000256" key="1">
    <source>
        <dbReference type="ARBA" id="ARBA00000900"/>
    </source>
</evidence>
<dbReference type="EC" id="2.3.2.27" evidence="2"/>
<dbReference type="GO" id="GO:0061630">
    <property type="term" value="F:ubiquitin protein ligase activity"/>
    <property type="evidence" value="ECO:0007669"/>
    <property type="project" value="UniProtKB-EC"/>
</dbReference>
<dbReference type="GO" id="GO:0008270">
    <property type="term" value="F:zinc ion binding"/>
    <property type="evidence" value="ECO:0007669"/>
    <property type="project" value="UniProtKB-KW"/>
</dbReference>
<proteinExistence type="predicted"/>
<evidence type="ECO:0000256" key="6">
    <source>
        <dbReference type="ARBA" id="ARBA00022786"/>
    </source>
</evidence>
<comment type="catalytic activity">
    <reaction evidence="1">
        <text>S-ubiquitinyl-[E2 ubiquitin-conjugating enzyme]-L-cysteine + [acceptor protein]-L-lysine = [E2 ubiquitin-conjugating enzyme]-L-cysteine + N(6)-ubiquitinyl-[acceptor protein]-L-lysine.</text>
        <dbReference type="EC" id="2.3.2.27"/>
    </reaction>
</comment>
<keyword evidence="4" id="KW-0479">Metal-binding</keyword>
<dbReference type="Gene3D" id="3.30.40.10">
    <property type="entry name" value="Zinc/RING finger domain, C3HC4 (zinc finger)"/>
    <property type="match status" value="1"/>
</dbReference>
<keyword evidence="6" id="KW-0833">Ubl conjugation pathway</keyword>
<evidence type="ECO:0000256" key="8">
    <source>
        <dbReference type="PROSITE-ProRule" id="PRU00175"/>
    </source>
</evidence>
<dbReference type="InterPro" id="IPR045191">
    <property type="entry name" value="MBR1/2-like"/>
</dbReference>
<evidence type="ECO:0000313" key="12">
    <source>
        <dbReference type="Proteomes" id="UP000028667"/>
    </source>
</evidence>
<evidence type="ECO:0000256" key="7">
    <source>
        <dbReference type="ARBA" id="ARBA00022833"/>
    </source>
</evidence>
<evidence type="ECO:0000313" key="11">
    <source>
        <dbReference type="EMBL" id="AII17150.1"/>
    </source>
</evidence>
<dbReference type="SMART" id="SM00184">
    <property type="entry name" value="RING"/>
    <property type="match status" value="1"/>
</dbReference>
<keyword evidence="11" id="KW-0436">Ligase</keyword>
<evidence type="ECO:0000256" key="3">
    <source>
        <dbReference type="ARBA" id="ARBA00022679"/>
    </source>
</evidence>
<dbReference type="PROSITE" id="PS50089">
    <property type="entry name" value="ZF_RING_2"/>
    <property type="match status" value="1"/>
</dbReference>
<dbReference type="PANTHER" id="PTHR22937:SF65">
    <property type="entry name" value="E3 UBIQUITIN-PROTEIN LIGASE ARK2C"/>
    <property type="match status" value="1"/>
</dbReference>
<evidence type="ECO:0000256" key="4">
    <source>
        <dbReference type="ARBA" id="ARBA00022723"/>
    </source>
</evidence>
<evidence type="ECO:0000259" key="10">
    <source>
        <dbReference type="PROSITE" id="PS50089"/>
    </source>
</evidence>
<feature type="domain" description="RING-type" evidence="10">
    <location>
        <begin position="116"/>
        <end position="158"/>
    </location>
</feature>
<keyword evidence="3" id="KW-0808">Transferase</keyword>
<dbReference type="KEGG" id="vg:20041449"/>
<keyword evidence="12" id="KW-1185">Reference proteome</keyword>
<accession>A0A076FGE5</accession>
<dbReference type="Proteomes" id="UP000028667">
    <property type="component" value="Segment"/>
</dbReference>
<protein>
    <recommendedName>
        <fullName evidence="2">RING-type E3 ubiquitin transferase</fullName>
        <ecNumber evidence="2">2.3.2.27</ecNumber>
    </recommendedName>
</protein>
<evidence type="ECO:0000256" key="2">
    <source>
        <dbReference type="ARBA" id="ARBA00012483"/>
    </source>
</evidence>
<keyword evidence="7" id="KW-0862">Zinc</keyword>
<dbReference type="GeneID" id="20041449"/>
<evidence type="ECO:0000256" key="9">
    <source>
        <dbReference type="SAM" id="MobiDB-lite"/>
    </source>
</evidence>
<dbReference type="RefSeq" id="YP_009052227.1">
    <property type="nucleotide sequence ID" value="NC_024697.1"/>
</dbReference>
<gene>
    <name evidence="11" type="ORF">AaV_152</name>
</gene>
<dbReference type="PANTHER" id="PTHR22937">
    <property type="entry name" value="E3 UBIQUITIN-PROTEIN LIGASE RNF165"/>
    <property type="match status" value="1"/>
</dbReference>
<dbReference type="EMBL" id="KJ645900">
    <property type="protein sequence ID" value="AII17150.1"/>
    <property type="molecule type" value="Genomic_DNA"/>
</dbReference>
<reference evidence="11 12" key="1">
    <citation type="journal article" date="2014" name="Virology">
        <title>Genome of brown tide virus (AaV), the little giant of the Megaviridae, elucidates NCLDV genome expansion and host-virus coevolution.</title>
        <authorList>
            <person name="Moniruzzaman M."/>
            <person name="LeCleir G.R."/>
            <person name="Brown C.M."/>
            <person name="Gobler C.J."/>
            <person name="Bidle K.D."/>
            <person name="Wilson W.H."/>
            <person name="Wilhelm S.W."/>
        </authorList>
    </citation>
    <scope>NUCLEOTIDE SEQUENCE [LARGE SCALE GENOMIC DNA]</scope>
    <source>
        <strain evidence="11">BtV-01</strain>
    </source>
</reference>
<name>A0A076FGE5_9VIRU</name>
<dbReference type="InterPro" id="IPR013083">
    <property type="entry name" value="Znf_RING/FYVE/PHD"/>
</dbReference>
<dbReference type="OrthoDB" id="28393at10239"/>
<sequence length="163" mass="18310">MVIITKKNMEETPRTPTIVNITINGDININLNSRNETPSTSIPIPPIFPTTTTTTGTTDPIRNVLNSLFSDNISIDIQTESLNQPSNNNQGLTDDEFNNNTTTFIYQRNTNENNTCIICSSSYEAESSITKINRCNHIFHTECIKRWLAMNHSCPICRTNVIS</sequence>
<dbReference type="InterPro" id="IPR001841">
    <property type="entry name" value="Znf_RING"/>
</dbReference>
<evidence type="ECO:0000256" key="5">
    <source>
        <dbReference type="ARBA" id="ARBA00022771"/>
    </source>
</evidence>
<dbReference type="GO" id="GO:0016874">
    <property type="term" value="F:ligase activity"/>
    <property type="evidence" value="ECO:0007669"/>
    <property type="project" value="UniProtKB-KW"/>
</dbReference>
<dbReference type="SUPFAM" id="SSF57850">
    <property type="entry name" value="RING/U-box"/>
    <property type="match status" value="1"/>
</dbReference>
<organism evidence="11 12">
    <name type="scientific">Aureococcus anophagefferens virus</name>
    <dbReference type="NCBI Taxonomy" id="1474867"/>
    <lineage>
        <taxon>Viruses</taxon>
        <taxon>Varidnaviria</taxon>
        <taxon>Bamfordvirae</taxon>
        <taxon>Nucleocytoviricota</taxon>
        <taxon>Megaviricetes</taxon>
        <taxon>Imitervirales</taxon>
        <taxon>Schizomimiviridae</taxon>
        <taxon>Kratosvirus</taxon>
        <taxon>Kratosvirus quantuckense</taxon>
    </lineage>
</organism>
<dbReference type="Pfam" id="PF13639">
    <property type="entry name" value="zf-RING_2"/>
    <property type="match status" value="1"/>
</dbReference>
<feature type="region of interest" description="Disordered" evidence="9">
    <location>
        <begin position="36"/>
        <end position="56"/>
    </location>
</feature>
<keyword evidence="5 8" id="KW-0863">Zinc-finger</keyword>